<dbReference type="Pfam" id="PF02082">
    <property type="entry name" value="Rrf2"/>
    <property type="match status" value="1"/>
</dbReference>
<dbReference type="GO" id="GO:0005829">
    <property type="term" value="C:cytosol"/>
    <property type="evidence" value="ECO:0007669"/>
    <property type="project" value="TreeGrafter"/>
</dbReference>
<dbReference type="NCBIfam" id="TIGR00738">
    <property type="entry name" value="rrf2_super"/>
    <property type="match status" value="1"/>
</dbReference>
<evidence type="ECO:0000313" key="3">
    <source>
        <dbReference type="EMBL" id="EHY89077.1"/>
    </source>
</evidence>
<dbReference type="Gene3D" id="1.10.10.10">
    <property type="entry name" value="Winged helix-like DNA-binding domain superfamily/Winged helix DNA-binding domain"/>
    <property type="match status" value="1"/>
</dbReference>
<dbReference type="GO" id="GO:0003700">
    <property type="term" value="F:DNA-binding transcription factor activity"/>
    <property type="evidence" value="ECO:0007669"/>
    <property type="project" value="TreeGrafter"/>
</dbReference>
<dbReference type="HOGENOM" id="CLU_107144_2_0_11"/>
<dbReference type="EMBL" id="CM001466">
    <property type="protein sequence ID" value="EHY89077.1"/>
    <property type="molecule type" value="Genomic_DNA"/>
</dbReference>
<keyword evidence="4" id="KW-1185">Reference proteome</keyword>
<dbReference type="PANTHER" id="PTHR33221">
    <property type="entry name" value="WINGED HELIX-TURN-HELIX TRANSCRIPTIONAL REGULATOR, RRF2 FAMILY"/>
    <property type="match status" value="1"/>
</dbReference>
<dbReference type="AlphaFoldDB" id="H8G3Q9"/>
<evidence type="ECO:0000256" key="1">
    <source>
        <dbReference type="ARBA" id="ARBA00023125"/>
    </source>
</evidence>
<dbReference type="InterPro" id="IPR036390">
    <property type="entry name" value="WH_DNA-bd_sf"/>
</dbReference>
<dbReference type="PROSITE" id="PS51197">
    <property type="entry name" value="HTH_RRF2_2"/>
    <property type="match status" value="1"/>
</dbReference>
<dbReference type="InterPro" id="IPR036388">
    <property type="entry name" value="WH-like_DNA-bd_sf"/>
</dbReference>
<comment type="cofactor">
    <cofactor evidence="2">
        <name>[2Fe-2S] cluster</name>
        <dbReference type="ChEBI" id="CHEBI:190135"/>
    </cofactor>
</comment>
<proteinExistence type="predicted"/>
<dbReference type="PANTHER" id="PTHR33221:SF4">
    <property type="entry name" value="HTH-TYPE TRANSCRIPTIONAL REPRESSOR NSRR"/>
    <property type="match status" value="1"/>
</dbReference>
<dbReference type="InterPro" id="IPR030489">
    <property type="entry name" value="TR_Rrf2-type_CS"/>
</dbReference>
<accession>H8G3Q9</accession>
<sequence length="148" mass="15963">MQLNRSTDIALRVLMYTAAKDGRRTVDELAAALSVPRHHLAKVVQRLQRLGLLATARGRGGGVELEPGARRVGVGTVVRRLEADDEVVQCDDPPCPLRGQCQLRSAFRRAHDAFLRSLDEVSLADLVADDAGPVLLSIGWSSGDTGAR</sequence>
<keyword evidence="1" id="KW-0238">DNA-binding</keyword>
<evidence type="ECO:0000256" key="2">
    <source>
        <dbReference type="ARBA" id="ARBA00034078"/>
    </source>
</evidence>
<protein>
    <submittedName>
        <fullName evidence="3">Rrf2 family protein, putative transcriptional regulator</fullName>
    </submittedName>
</protein>
<dbReference type="GO" id="GO:0003677">
    <property type="term" value="F:DNA binding"/>
    <property type="evidence" value="ECO:0007669"/>
    <property type="project" value="UniProtKB-KW"/>
</dbReference>
<dbReference type="InterPro" id="IPR000944">
    <property type="entry name" value="Tscrpt_reg_Rrf2"/>
</dbReference>
<dbReference type="Proteomes" id="UP000004705">
    <property type="component" value="Chromosome"/>
</dbReference>
<dbReference type="RefSeq" id="WP_005441398.1">
    <property type="nucleotide sequence ID" value="NZ_CM001466.1"/>
</dbReference>
<organism evidence="3 4">
    <name type="scientific">Saccharomonospora azurea NA-128</name>
    <dbReference type="NCBI Taxonomy" id="882081"/>
    <lineage>
        <taxon>Bacteria</taxon>
        <taxon>Bacillati</taxon>
        <taxon>Actinomycetota</taxon>
        <taxon>Actinomycetes</taxon>
        <taxon>Pseudonocardiales</taxon>
        <taxon>Pseudonocardiaceae</taxon>
        <taxon>Saccharomonospora</taxon>
    </lineage>
</organism>
<name>H8G3Q9_9PSEU</name>
<dbReference type="SUPFAM" id="SSF46785">
    <property type="entry name" value="Winged helix' DNA-binding domain"/>
    <property type="match status" value="1"/>
</dbReference>
<evidence type="ECO:0000313" key="4">
    <source>
        <dbReference type="Proteomes" id="UP000004705"/>
    </source>
</evidence>
<dbReference type="PROSITE" id="PS01332">
    <property type="entry name" value="HTH_RRF2_1"/>
    <property type="match status" value="1"/>
</dbReference>
<gene>
    <name evidence="3" type="ORF">SacazDRAFT_02166</name>
</gene>
<reference evidence="3 4" key="1">
    <citation type="journal article" date="2012" name="Stand. Genomic Sci.">
        <title>Genome sequence of the soil bacterium Saccharomonospora azurea type strain (NA-128(T)).</title>
        <authorList>
            <person name="Klenk H.P."/>
            <person name="Held B."/>
            <person name="Lucas S."/>
            <person name="Lapidus A."/>
            <person name="Copeland A."/>
            <person name="Hammon N."/>
            <person name="Pitluck S."/>
            <person name="Goodwin L.A."/>
            <person name="Han C."/>
            <person name="Tapia R."/>
            <person name="Brambilla E.M."/>
            <person name="Potter G."/>
            <person name="Land M."/>
            <person name="Ivanova N."/>
            <person name="Rohde M."/>
            <person name="Goker M."/>
            <person name="Detter J.C."/>
            <person name="Kyrpides N.C."/>
            <person name="Woyke T."/>
        </authorList>
    </citation>
    <scope>NUCLEOTIDE SEQUENCE [LARGE SCALE GENOMIC DNA]</scope>
    <source>
        <strain evidence="3 4">NA-128</strain>
    </source>
</reference>
<dbReference type="OrthoDB" id="9795923at2"/>